<dbReference type="EMBL" id="FLQY01000269">
    <property type="protein sequence ID" value="SBT09739.1"/>
    <property type="molecule type" value="Genomic_DNA"/>
</dbReference>
<accession>A0A1A8XXM9</accession>
<protein>
    <recommendedName>
        <fullName evidence="1">Carrier domain-containing protein</fullName>
    </recommendedName>
</protein>
<evidence type="ECO:0000313" key="3">
    <source>
        <dbReference type="Proteomes" id="UP000199600"/>
    </source>
</evidence>
<feature type="domain" description="Carrier" evidence="1">
    <location>
        <begin position="9"/>
        <end position="91"/>
    </location>
</feature>
<dbReference type="SUPFAM" id="SSF47336">
    <property type="entry name" value="ACP-like"/>
    <property type="match status" value="1"/>
</dbReference>
<dbReference type="Gene3D" id="1.10.1200.10">
    <property type="entry name" value="ACP-like"/>
    <property type="match status" value="1"/>
</dbReference>
<evidence type="ECO:0000259" key="1">
    <source>
        <dbReference type="PROSITE" id="PS50075"/>
    </source>
</evidence>
<dbReference type="InterPro" id="IPR009081">
    <property type="entry name" value="PP-bd_ACP"/>
</dbReference>
<gene>
    <name evidence="2" type="ORF">PROAA_3400005</name>
</gene>
<keyword evidence="3" id="KW-1185">Reference proteome</keyword>
<sequence length="92" mass="10274">MTEKAAMSADRPQRLKNLIEFLRTIQKPTKRIENVGVDDSLFATGLVDSLAIIQIVLYLETTYGIDFGASGIDPERVSTMTSILDLIEETRQ</sequence>
<dbReference type="Pfam" id="PF00550">
    <property type="entry name" value="PP-binding"/>
    <property type="match status" value="1"/>
</dbReference>
<dbReference type="AlphaFoldDB" id="A0A1A8XXM9"/>
<name>A0A1A8XXM9_9RHOO</name>
<dbReference type="Proteomes" id="UP000199600">
    <property type="component" value="Unassembled WGS sequence"/>
</dbReference>
<proteinExistence type="predicted"/>
<dbReference type="InterPro" id="IPR036736">
    <property type="entry name" value="ACP-like_sf"/>
</dbReference>
<reference evidence="2 3" key="1">
    <citation type="submission" date="2016-06" db="EMBL/GenBank/DDBJ databases">
        <authorList>
            <person name="Kjaerup R.B."/>
            <person name="Dalgaard T.S."/>
            <person name="Juul-Madsen H.R."/>
        </authorList>
    </citation>
    <scope>NUCLEOTIDE SEQUENCE [LARGE SCALE GENOMIC DNA]</scope>
    <source>
        <strain evidence="2">2</strain>
    </source>
</reference>
<evidence type="ECO:0000313" key="2">
    <source>
        <dbReference type="EMBL" id="SBT09739.1"/>
    </source>
</evidence>
<dbReference type="PROSITE" id="PS50075">
    <property type="entry name" value="CARRIER"/>
    <property type="match status" value="1"/>
</dbReference>
<organism evidence="2 3">
    <name type="scientific">Candidatus Propionivibrio aalborgensis</name>
    <dbReference type="NCBI Taxonomy" id="1860101"/>
    <lineage>
        <taxon>Bacteria</taxon>
        <taxon>Pseudomonadati</taxon>
        <taxon>Pseudomonadota</taxon>
        <taxon>Betaproteobacteria</taxon>
        <taxon>Rhodocyclales</taxon>
        <taxon>Rhodocyclaceae</taxon>
        <taxon>Propionivibrio</taxon>
    </lineage>
</organism>